<keyword evidence="11" id="KW-1185">Reference proteome</keyword>
<evidence type="ECO:0000256" key="5">
    <source>
        <dbReference type="ARBA" id="ARBA00023157"/>
    </source>
</evidence>
<reference evidence="10" key="3">
    <citation type="submission" date="2019-08" db="EMBL/GenBank/DDBJ databases">
        <authorList>
            <consortium name="Photinus pyralis genome working group"/>
            <person name="Fallon T.R."/>
            <person name="Sander Lower S.E."/>
            <person name="Weng J.-K."/>
        </authorList>
    </citation>
    <scope>NUCLEOTIDE SEQUENCE</scope>
    <source>
        <strain evidence="10">1611_PpyrPB1</strain>
        <tissue evidence="10">Whole body</tissue>
    </source>
</reference>
<reference evidence="10 11" key="2">
    <citation type="journal article" date="2018" name="Elife">
        <title>Firefly genomes illuminate parallel origins of bioluminescence in beetles.</title>
        <authorList>
            <person name="Fallon T.R."/>
            <person name="Lower S.E."/>
            <person name="Chang C.H."/>
            <person name="Bessho-Uehara M."/>
            <person name="Martin G.J."/>
            <person name="Bewick A.J."/>
            <person name="Behringer M."/>
            <person name="Debat H.J."/>
            <person name="Wong I."/>
            <person name="Day J.C."/>
            <person name="Suvorov A."/>
            <person name="Silva C.J."/>
            <person name="Stanger-Hall K.F."/>
            <person name="Hall D.W."/>
            <person name="Schmitz R.J."/>
            <person name="Nelson D.R."/>
            <person name="Lewis S.M."/>
            <person name="Shigenobu S."/>
            <person name="Bybee S.M."/>
            <person name="Larracuente A.M."/>
            <person name="Oba Y."/>
            <person name="Weng J.K."/>
        </authorList>
    </citation>
    <scope>NUCLEOTIDE SEQUENCE [LARGE SCALE GENOMIC DNA]</scope>
    <source>
        <strain evidence="10">1611_PpyrPB1</strain>
        <tissue evidence="10">Whole body</tissue>
    </source>
</reference>
<evidence type="ECO:0000256" key="7">
    <source>
        <dbReference type="SAM" id="SignalP"/>
    </source>
</evidence>
<dbReference type="PROSITE" id="PS00134">
    <property type="entry name" value="TRYPSIN_HIS"/>
    <property type="match status" value="1"/>
</dbReference>
<keyword evidence="3 6" id="KW-0378">Hydrolase</keyword>
<dbReference type="Pfam" id="PF00089">
    <property type="entry name" value="Trypsin"/>
    <property type="match status" value="1"/>
</dbReference>
<evidence type="ECO:0000256" key="1">
    <source>
        <dbReference type="ARBA" id="ARBA00007664"/>
    </source>
</evidence>
<dbReference type="EMBL" id="VVIM01000011">
    <property type="protein sequence ID" value="KAB0791423.1"/>
    <property type="molecule type" value="Genomic_DNA"/>
</dbReference>
<dbReference type="SMART" id="SM00020">
    <property type="entry name" value="Tryp_SPc"/>
    <property type="match status" value="1"/>
</dbReference>
<dbReference type="InterPro" id="IPR001254">
    <property type="entry name" value="Trypsin_dom"/>
</dbReference>
<dbReference type="InterPro" id="IPR033116">
    <property type="entry name" value="TRYPSIN_SER"/>
</dbReference>
<keyword evidence="5" id="KW-1015">Disulfide bond</keyword>
<dbReference type="GO" id="GO:0004252">
    <property type="term" value="F:serine-type endopeptidase activity"/>
    <property type="evidence" value="ECO:0007669"/>
    <property type="project" value="InterPro"/>
</dbReference>
<dbReference type="PANTHER" id="PTHR24276:SF91">
    <property type="entry name" value="AT26814P-RELATED"/>
    <property type="match status" value="1"/>
</dbReference>
<dbReference type="CDD" id="cd00190">
    <property type="entry name" value="Tryp_SPc"/>
    <property type="match status" value="1"/>
</dbReference>
<comment type="similarity">
    <text evidence="1">Belongs to the peptidase S1 family.</text>
</comment>
<keyword evidence="2 6" id="KW-0645">Protease</keyword>
<evidence type="ECO:0000313" key="11">
    <source>
        <dbReference type="Proteomes" id="UP000327044"/>
    </source>
</evidence>
<reference evidence="9" key="1">
    <citation type="journal article" date="2016" name="Sci. Rep.">
        <title>Molecular characterization of firefly nuptial gifts: a multi-omics approach sheds light on postcopulatory sexual selection.</title>
        <authorList>
            <person name="Al-Wathiqui N."/>
            <person name="Fallon T.R."/>
            <person name="South A."/>
            <person name="Weng J.K."/>
            <person name="Lewis S.M."/>
        </authorList>
    </citation>
    <scope>NUCLEOTIDE SEQUENCE</scope>
</reference>
<dbReference type="GO" id="GO:0006508">
    <property type="term" value="P:proteolysis"/>
    <property type="evidence" value="ECO:0007669"/>
    <property type="project" value="UniProtKB-KW"/>
</dbReference>
<sequence>MFLLLGLSLVCVAAACDLSQRIIGGNKVLIEQFPYQVALEVNDFQFCGGSIIASNKILTAAHCVEKVRRSQLRVRAGSSFRGKGGRLMRVESIHMHPFYDNNTYHNDVSVLTLAGHLQFGPTMAPIRLAPQGAYIPPLGAGGLITGWGTLAKAGKIPKQLQAAIVYSLPNPICQDMYRHKDRPVTSAMICFAYPGGGKDACQGDSGGPLVYNGVQIGVISWGINCGDPQFPGVFSRISALRNYIDYHAYYQNIFPYQLTNW</sequence>
<accession>A0A1Y1LWY0</accession>
<protein>
    <recommendedName>
        <fullName evidence="8">Peptidase S1 domain-containing protein</fullName>
    </recommendedName>
</protein>
<dbReference type="InterPro" id="IPR043504">
    <property type="entry name" value="Peptidase_S1_PA_chymotrypsin"/>
</dbReference>
<dbReference type="AlphaFoldDB" id="A0A1Y1LWY0"/>
<evidence type="ECO:0000256" key="6">
    <source>
        <dbReference type="RuleBase" id="RU363034"/>
    </source>
</evidence>
<dbReference type="PROSITE" id="PS50240">
    <property type="entry name" value="TRYPSIN_DOM"/>
    <property type="match status" value="1"/>
</dbReference>
<dbReference type="PRINTS" id="PR00722">
    <property type="entry name" value="CHYMOTRYPSIN"/>
</dbReference>
<evidence type="ECO:0000259" key="8">
    <source>
        <dbReference type="PROSITE" id="PS50240"/>
    </source>
</evidence>
<gene>
    <name evidence="10" type="ORF">PPYR_03223</name>
</gene>
<dbReference type="InParanoid" id="A0A1Y1LWY0"/>
<evidence type="ECO:0000313" key="9">
    <source>
        <dbReference type="EMBL" id="JAV78042.1"/>
    </source>
</evidence>
<name>A0A1Y1LWY0_PHOPY</name>
<dbReference type="PANTHER" id="PTHR24276">
    <property type="entry name" value="POLYSERASE-RELATED"/>
    <property type="match status" value="1"/>
</dbReference>
<dbReference type="SUPFAM" id="SSF50494">
    <property type="entry name" value="Trypsin-like serine proteases"/>
    <property type="match status" value="1"/>
</dbReference>
<keyword evidence="4 6" id="KW-0720">Serine protease</keyword>
<keyword evidence="7" id="KW-0732">Signal</keyword>
<dbReference type="InterPro" id="IPR018114">
    <property type="entry name" value="TRYPSIN_HIS"/>
</dbReference>
<dbReference type="InterPro" id="IPR001314">
    <property type="entry name" value="Peptidase_S1A"/>
</dbReference>
<dbReference type="FunFam" id="2.40.10.10:FF:000034">
    <property type="entry name" value="Eupolytin"/>
    <property type="match status" value="1"/>
</dbReference>
<evidence type="ECO:0000256" key="2">
    <source>
        <dbReference type="ARBA" id="ARBA00022670"/>
    </source>
</evidence>
<dbReference type="OrthoDB" id="10059102at2759"/>
<dbReference type="EMBL" id="GEZM01044920">
    <property type="protein sequence ID" value="JAV78042.1"/>
    <property type="molecule type" value="Transcribed_RNA"/>
</dbReference>
<feature type="signal peptide" evidence="7">
    <location>
        <begin position="1"/>
        <end position="15"/>
    </location>
</feature>
<evidence type="ECO:0000313" key="10">
    <source>
        <dbReference type="EMBL" id="KAB0791423.1"/>
    </source>
</evidence>
<proteinExistence type="inferred from homology"/>
<evidence type="ECO:0000256" key="4">
    <source>
        <dbReference type="ARBA" id="ARBA00022825"/>
    </source>
</evidence>
<dbReference type="Proteomes" id="UP000327044">
    <property type="component" value="Unassembled WGS sequence"/>
</dbReference>
<evidence type="ECO:0000256" key="3">
    <source>
        <dbReference type="ARBA" id="ARBA00022801"/>
    </source>
</evidence>
<feature type="domain" description="Peptidase S1" evidence="8">
    <location>
        <begin position="22"/>
        <end position="261"/>
    </location>
</feature>
<feature type="chain" id="PRO_5033289722" description="Peptidase S1 domain-containing protein" evidence="7">
    <location>
        <begin position="16"/>
        <end position="261"/>
    </location>
</feature>
<dbReference type="Gene3D" id="2.40.10.10">
    <property type="entry name" value="Trypsin-like serine proteases"/>
    <property type="match status" value="1"/>
</dbReference>
<dbReference type="PROSITE" id="PS00135">
    <property type="entry name" value="TRYPSIN_SER"/>
    <property type="match status" value="1"/>
</dbReference>
<dbReference type="InterPro" id="IPR050430">
    <property type="entry name" value="Peptidase_S1"/>
</dbReference>
<dbReference type="InterPro" id="IPR009003">
    <property type="entry name" value="Peptidase_S1_PA"/>
</dbReference>
<organism evidence="9">
    <name type="scientific">Photinus pyralis</name>
    <name type="common">Common eastern firefly</name>
    <name type="synonym">Lampyris pyralis</name>
    <dbReference type="NCBI Taxonomy" id="7054"/>
    <lineage>
        <taxon>Eukaryota</taxon>
        <taxon>Metazoa</taxon>
        <taxon>Ecdysozoa</taxon>
        <taxon>Arthropoda</taxon>
        <taxon>Hexapoda</taxon>
        <taxon>Insecta</taxon>
        <taxon>Pterygota</taxon>
        <taxon>Neoptera</taxon>
        <taxon>Endopterygota</taxon>
        <taxon>Coleoptera</taxon>
        <taxon>Polyphaga</taxon>
        <taxon>Elateriformia</taxon>
        <taxon>Elateroidea</taxon>
        <taxon>Lampyridae</taxon>
        <taxon>Lampyrinae</taxon>
        <taxon>Photinus</taxon>
    </lineage>
</organism>